<dbReference type="InterPro" id="IPR025700">
    <property type="entry name" value="Lys/Orn_oxygenase"/>
</dbReference>
<evidence type="ECO:0000313" key="18">
    <source>
        <dbReference type="Proteomes" id="UP000215563"/>
    </source>
</evidence>
<dbReference type="InterPro" id="IPR036188">
    <property type="entry name" value="FAD/NAD-bd_sf"/>
</dbReference>
<dbReference type="Gene3D" id="3.50.50.60">
    <property type="entry name" value="FAD/NAD(P)-binding domain"/>
    <property type="match status" value="1"/>
</dbReference>
<comment type="catalytic activity">
    <reaction evidence="15">
        <text>L-lysine + NADPH + O2 = N(6)-hydroxy-L-lysine + NADP(+) + H2O</text>
        <dbReference type="Rhea" id="RHEA:23228"/>
        <dbReference type="ChEBI" id="CHEBI:15377"/>
        <dbReference type="ChEBI" id="CHEBI:15379"/>
        <dbReference type="ChEBI" id="CHEBI:32551"/>
        <dbReference type="ChEBI" id="CHEBI:57783"/>
        <dbReference type="ChEBI" id="CHEBI:57820"/>
        <dbReference type="ChEBI" id="CHEBI:58349"/>
        <dbReference type="EC" id="1.14.13.59"/>
    </reaction>
</comment>
<evidence type="ECO:0000256" key="12">
    <source>
        <dbReference type="ARBA" id="ARBA00031158"/>
    </source>
</evidence>
<evidence type="ECO:0000256" key="1">
    <source>
        <dbReference type="ARBA" id="ARBA00001974"/>
    </source>
</evidence>
<dbReference type="SUPFAM" id="SSF51905">
    <property type="entry name" value="FAD/NAD(P)-binding domain"/>
    <property type="match status" value="2"/>
</dbReference>
<keyword evidence="9" id="KW-0560">Oxidoreductase</keyword>
<evidence type="ECO:0000256" key="14">
    <source>
        <dbReference type="ARBA" id="ARBA00032738"/>
    </source>
</evidence>
<dbReference type="EC" id="1.14.13.59" evidence="4"/>
<evidence type="ECO:0000256" key="16">
    <source>
        <dbReference type="SAM" id="MobiDB-lite"/>
    </source>
</evidence>
<evidence type="ECO:0000256" key="3">
    <source>
        <dbReference type="ARBA" id="ARBA00007588"/>
    </source>
</evidence>
<dbReference type="EMBL" id="NMQU01000096">
    <property type="protein sequence ID" value="OXM45956.1"/>
    <property type="molecule type" value="Genomic_DNA"/>
</dbReference>
<name>A0A229RH34_AMYAL</name>
<dbReference type="PANTHER" id="PTHR42802">
    <property type="entry name" value="MONOOXYGENASE"/>
    <property type="match status" value="1"/>
</dbReference>
<evidence type="ECO:0000256" key="11">
    <source>
        <dbReference type="ARBA" id="ARBA00029939"/>
    </source>
</evidence>
<evidence type="ECO:0000256" key="2">
    <source>
        <dbReference type="ARBA" id="ARBA00004924"/>
    </source>
</evidence>
<dbReference type="Proteomes" id="UP000215563">
    <property type="component" value="Unassembled WGS sequence"/>
</dbReference>
<evidence type="ECO:0000256" key="6">
    <source>
        <dbReference type="ARBA" id="ARBA00022630"/>
    </source>
</evidence>
<feature type="compositionally biased region" description="Low complexity" evidence="16">
    <location>
        <begin position="427"/>
        <end position="443"/>
    </location>
</feature>
<comment type="similarity">
    <text evidence="3">Belongs to the lysine N(6)-hydroxylase/L-ornithine N(5)-oxygenase family.</text>
</comment>
<evidence type="ECO:0000256" key="4">
    <source>
        <dbReference type="ARBA" id="ARBA00013076"/>
    </source>
</evidence>
<evidence type="ECO:0000256" key="13">
    <source>
        <dbReference type="ARBA" id="ARBA00032493"/>
    </source>
</evidence>
<gene>
    <name evidence="17" type="ORF">CFP75_29445</name>
</gene>
<evidence type="ECO:0000256" key="10">
    <source>
        <dbReference type="ARBA" id="ARBA00023033"/>
    </source>
</evidence>
<comment type="cofactor">
    <cofactor evidence="1">
        <name>FAD</name>
        <dbReference type="ChEBI" id="CHEBI:57692"/>
    </cofactor>
</comment>
<accession>A0A229RH34</accession>
<evidence type="ECO:0000256" key="5">
    <source>
        <dbReference type="ARBA" id="ARBA00016406"/>
    </source>
</evidence>
<keyword evidence="18" id="KW-1185">Reference proteome</keyword>
<comment type="caution">
    <text evidence="17">The sequence shown here is derived from an EMBL/GenBank/DDBJ whole genome shotgun (WGS) entry which is preliminary data.</text>
</comment>
<evidence type="ECO:0000256" key="15">
    <source>
        <dbReference type="ARBA" id="ARBA00048407"/>
    </source>
</evidence>
<keyword evidence="6" id="KW-0285">Flavoprotein</keyword>
<evidence type="ECO:0000256" key="7">
    <source>
        <dbReference type="ARBA" id="ARBA00022827"/>
    </source>
</evidence>
<organism evidence="17 18">
    <name type="scientific">Amycolatopsis alba DSM 44262</name>
    <dbReference type="NCBI Taxonomy" id="1125972"/>
    <lineage>
        <taxon>Bacteria</taxon>
        <taxon>Bacillati</taxon>
        <taxon>Actinomycetota</taxon>
        <taxon>Actinomycetes</taxon>
        <taxon>Pseudonocardiales</taxon>
        <taxon>Pseudonocardiaceae</taxon>
        <taxon>Amycolatopsis</taxon>
    </lineage>
</organism>
<protein>
    <recommendedName>
        <fullName evidence="5">L-lysine N6-monooxygenase MbtG</fullName>
        <ecNumber evidence="4">1.14.13.59</ecNumber>
    </recommendedName>
    <alternativeName>
        <fullName evidence="14">Lysine 6-N-hydroxylase</fullName>
    </alternativeName>
    <alternativeName>
        <fullName evidence="13">Lysine N6-hydroxylase</fullName>
    </alternativeName>
    <alternativeName>
        <fullName evidence="11">Lysine-N-oxygenase</fullName>
    </alternativeName>
    <alternativeName>
        <fullName evidence="12">Mycobactin synthase protein G</fullName>
    </alternativeName>
</protein>
<dbReference type="Pfam" id="PF13434">
    <property type="entry name" value="Lys_Orn_oxgnase"/>
    <property type="match status" value="1"/>
</dbReference>
<keyword evidence="10 17" id="KW-0503">Monooxygenase</keyword>
<comment type="pathway">
    <text evidence="2">Siderophore biosynthesis.</text>
</comment>
<dbReference type="PANTHER" id="PTHR42802:SF1">
    <property type="entry name" value="L-ORNITHINE N(5)-MONOOXYGENASE"/>
    <property type="match status" value="1"/>
</dbReference>
<dbReference type="GO" id="GO:0006879">
    <property type="term" value="P:intracellular iron ion homeostasis"/>
    <property type="evidence" value="ECO:0007669"/>
    <property type="project" value="TreeGrafter"/>
</dbReference>
<feature type="region of interest" description="Disordered" evidence="16">
    <location>
        <begin position="417"/>
        <end position="443"/>
    </location>
</feature>
<keyword evidence="8" id="KW-0521">NADP</keyword>
<dbReference type="OrthoDB" id="7527071at2"/>
<dbReference type="GO" id="GO:0047091">
    <property type="term" value="F:L-lysine 6-monooxygenase (NADPH) activity"/>
    <property type="evidence" value="ECO:0007669"/>
    <property type="project" value="UniProtKB-EC"/>
</dbReference>
<proteinExistence type="inferred from homology"/>
<evidence type="ECO:0000256" key="8">
    <source>
        <dbReference type="ARBA" id="ARBA00022857"/>
    </source>
</evidence>
<sequence>MANRDVELLAVGAGPSNLALAVALEELAPGLARDSVLLERDEEVSWQRGMLLPEALSQVSFLKDLVTLRNPRSRFSFLNYLHATNRLNEFVNMGSFVPYRVELADYLKWTADSLSLVDLQRGRECLDITPVWTDGTLTGWDTRVADGETIRSRYLVVGAGRDARIPDLLRTVDQDRVIHSTQYLPRIAKLRKDLPYRVAVIGAGQSAAELFGAVQRDLPECKPTMVMRSIGLNYYESSKFNNELFFPSHVDKFFDARPEAREQMLKEMHHTNYSGLAPGTMDALYRSIYLDRLSGRSRLNMVTMSDITDARDEGDEIVLELTDRRTGETQELRTDLVLLGTGFSPEMPRMVQEIAKSIGLSEIKVTRDYRLEIDQPATAAVYLQGVNEATHGIADSLLSVLAPRANDILQDILAHRGETPEVPPQPTSDADTADTADPVVATR</sequence>
<evidence type="ECO:0000313" key="17">
    <source>
        <dbReference type="EMBL" id="OXM45956.1"/>
    </source>
</evidence>
<evidence type="ECO:0000256" key="9">
    <source>
        <dbReference type="ARBA" id="ARBA00023002"/>
    </source>
</evidence>
<dbReference type="AlphaFoldDB" id="A0A229RH34"/>
<reference evidence="17 18" key="1">
    <citation type="submission" date="2017-07" db="EMBL/GenBank/DDBJ databases">
        <title>Amycolatopsis alba DSM 44262 Genome sequencing and assembly.</title>
        <authorList>
            <person name="Kaur N."/>
            <person name="Mayilraj S."/>
        </authorList>
    </citation>
    <scope>NUCLEOTIDE SEQUENCE [LARGE SCALE GENOMIC DNA]</scope>
    <source>
        <strain evidence="17 18">DSM 44262</strain>
    </source>
</reference>
<keyword evidence="7" id="KW-0274">FAD</keyword>
<dbReference type="RefSeq" id="WP_020636921.1">
    <property type="nucleotide sequence ID" value="NZ_KB913032.1"/>
</dbReference>